<comment type="caution">
    <text evidence="1">The sequence shown here is derived from an EMBL/GenBank/DDBJ whole genome shotgun (WGS) entry which is preliminary data.</text>
</comment>
<protein>
    <submittedName>
        <fullName evidence="1">Uncharacterized protein</fullName>
    </submittedName>
</protein>
<proteinExistence type="predicted"/>
<sequence length="292" mass="30867">MANPGNLHQIDQTKPTPLISLSDPSSYSNTSPLSTLDPRDQPPILTYENPSPTVTSPSREGGGGGGGSSEFATVTSPSSGSSSGWASSRVPKLILEEPSSNLAITHDVPSPRHRRSPRATVTSPKGGGWSGRHPTYRGIRCRNGKWVTEMREPRKSNRIWLGTHPTPEMAAAAYDVAALALKGPKAVLNFPESIPSYPVPASPSQSDVQAAAAAAAAARLPRAETGEGLEQSEVKNEGTSSGQEFMDEDAIFGMPNLLVDMAEGMLLTPPRIKVTPSDDSVENSDAESDLWS</sequence>
<reference evidence="1 2" key="1">
    <citation type="journal article" date="2021" name="Hortic Res">
        <title>High-quality reference genome and annotation aids understanding of berry development for evergreen blueberry (Vaccinium darrowii).</title>
        <authorList>
            <person name="Yu J."/>
            <person name="Hulse-Kemp A.M."/>
            <person name="Babiker E."/>
            <person name="Staton M."/>
        </authorList>
    </citation>
    <scope>NUCLEOTIDE SEQUENCE [LARGE SCALE GENOMIC DNA]</scope>
    <source>
        <strain evidence="2">cv. NJ 8807/NJ 8810</strain>
        <tissue evidence="1">Young leaf</tissue>
    </source>
</reference>
<dbReference type="Proteomes" id="UP000828048">
    <property type="component" value="Chromosome 10"/>
</dbReference>
<dbReference type="EMBL" id="CM037160">
    <property type="protein sequence ID" value="KAH7841180.1"/>
    <property type="molecule type" value="Genomic_DNA"/>
</dbReference>
<gene>
    <name evidence="1" type="ORF">Vadar_026681</name>
</gene>
<name>A0ACB7XKG9_9ERIC</name>
<keyword evidence="2" id="KW-1185">Reference proteome</keyword>
<accession>A0ACB7XKG9</accession>
<evidence type="ECO:0000313" key="2">
    <source>
        <dbReference type="Proteomes" id="UP000828048"/>
    </source>
</evidence>
<evidence type="ECO:0000313" key="1">
    <source>
        <dbReference type="EMBL" id="KAH7841180.1"/>
    </source>
</evidence>
<organism evidence="1 2">
    <name type="scientific">Vaccinium darrowii</name>
    <dbReference type="NCBI Taxonomy" id="229202"/>
    <lineage>
        <taxon>Eukaryota</taxon>
        <taxon>Viridiplantae</taxon>
        <taxon>Streptophyta</taxon>
        <taxon>Embryophyta</taxon>
        <taxon>Tracheophyta</taxon>
        <taxon>Spermatophyta</taxon>
        <taxon>Magnoliopsida</taxon>
        <taxon>eudicotyledons</taxon>
        <taxon>Gunneridae</taxon>
        <taxon>Pentapetalae</taxon>
        <taxon>asterids</taxon>
        <taxon>Ericales</taxon>
        <taxon>Ericaceae</taxon>
        <taxon>Vaccinioideae</taxon>
        <taxon>Vaccinieae</taxon>
        <taxon>Vaccinium</taxon>
    </lineage>
</organism>